<dbReference type="Proteomes" id="UP000286134">
    <property type="component" value="Unassembled WGS sequence"/>
</dbReference>
<gene>
    <name evidence="1" type="ORF">OnM2_007012</name>
</gene>
<keyword evidence="2" id="KW-1185">Reference proteome</keyword>
<evidence type="ECO:0000313" key="1">
    <source>
        <dbReference type="EMBL" id="RKF65494.1"/>
    </source>
</evidence>
<dbReference type="EMBL" id="MCFK01000726">
    <property type="protein sequence ID" value="RKF65494.1"/>
    <property type="molecule type" value="Genomic_DNA"/>
</dbReference>
<comment type="caution">
    <text evidence="1">The sequence shown here is derived from an EMBL/GenBank/DDBJ whole genome shotgun (WGS) entry which is preliminary data.</text>
</comment>
<name>A0A420I774_9PEZI</name>
<organism evidence="1 2">
    <name type="scientific">Erysiphe neolycopersici</name>
    <dbReference type="NCBI Taxonomy" id="212602"/>
    <lineage>
        <taxon>Eukaryota</taxon>
        <taxon>Fungi</taxon>
        <taxon>Dikarya</taxon>
        <taxon>Ascomycota</taxon>
        <taxon>Pezizomycotina</taxon>
        <taxon>Leotiomycetes</taxon>
        <taxon>Erysiphales</taxon>
        <taxon>Erysiphaceae</taxon>
        <taxon>Erysiphe</taxon>
    </lineage>
</organism>
<protein>
    <submittedName>
        <fullName evidence="1">Uncharacterized protein</fullName>
    </submittedName>
</protein>
<sequence>MPCAMIIVEVFIGDTDNFDEYSNTFDRAYMTFVV</sequence>
<evidence type="ECO:0000313" key="2">
    <source>
        <dbReference type="Proteomes" id="UP000286134"/>
    </source>
</evidence>
<dbReference type="AlphaFoldDB" id="A0A420I774"/>
<proteinExistence type="predicted"/>
<reference evidence="1 2" key="1">
    <citation type="journal article" date="2018" name="BMC Genomics">
        <title>Comparative genome analyses reveal sequence features reflecting distinct modes of host-adaptation between dicot and monocot powdery mildew.</title>
        <authorList>
            <person name="Wu Y."/>
            <person name="Ma X."/>
            <person name="Pan Z."/>
            <person name="Kale S.D."/>
            <person name="Song Y."/>
            <person name="King H."/>
            <person name="Zhang Q."/>
            <person name="Presley C."/>
            <person name="Deng X."/>
            <person name="Wei C.I."/>
            <person name="Xiao S."/>
        </authorList>
    </citation>
    <scope>NUCLEOTIDE SEQUENCE [LARGE SCALE GENOMIC DNA]</scope>
    <source>
        <strain evidence="1">UMSG2</strain>
    </source>
</reference>
<accession>A0A420I774</accession>